<dbReference type="SUPFAM" id="SSF55545">
    <property type="entry name" value="beta-N-acetylhexosaminidase-like domain"/>
    <property type="match status" value="1"/>
</dbReference>
<protein>
    <recommendedName>
        <fullName evidence="4">Glycosyl hydrolase family 20, domain 2</fullName>
    </recommendedName>
</protein>
<dbReference type="STRING" id="762486.SAMN05444411_101476"/>
<dbReference type="OrthoDB" id="99887at2"/>
<organism evidence="2 3">
    <name type="scientific">Lutibacter oricola</name>
    <dbReference type="NCBI Taxonomy" id="762486"/>
    <lineage>
        <taxon>Bacteria</taxon>
        <taxon>Pseudomonadati</taxon>
        <taxon>Bacteroidota</taxon>
        <taxon>Flavobacteriia</taxon>
        <taxon>Flavobacteriales</taxon>
        <taxon>Flavobacteriaceae</taxon>
        <taxon>Lutibacter</taxon>
    </lineage>
</organism>
<dbReference type="GO" id="GO:0016787">
    <property type="term" value="F:hydrolase activity"/>
    <property type="evidence" value="ECO:0007669"/>
    <property type="project" value="UniProtKB-KW"/>
</dbReference>
<dbReference type="GO" id="GO:0005975">
    <property type="term" value="P:carbohydrate metabolic process"/>
    <property type="evidence" value="ECO:0007669"/>
    <property type="project" value="UniProtKB-ARBA"/>
</dbReference>
<keyword evidence="1" id="KW-0378">Hydrolase</keyword>
<keyword evidence="3" id="KW-1185">Reference proteome</keyword>
<accession>A0A1H2SK79</accession>
<dbReference type="RefSeq" id="WP_090119325.1">
    <property type="nucleotide sequence ID" value="NZ_FNNJ01000001.1"/>
</dbReference>
<gene>
    <name evidence="2" type="ORF">SAMN05444411_101476</name>
</gene>
<sequence length="720" mass="83853">MKYIKLLFLIIIINSCNKKQHNINVFIESENAQTEYAVSNAGKLFDTDILQRVFEKQEADIIVSVNEAENLKPEGFILTRNSEGKLEIVGKDTNGAMYGIFDVAEQLSFGKNFQNLKEKTINPSLKNRFVKFNLPWSPYRKGEVISQHEETCRDTLYWKSFLDMMATNRLNVLSLWNLHPFTDMIKPEKYPEASSLSDSELAERKQFWKTVLQMAKERGIQTYIVNWNIFLPDEFVAAHNLSDYKMTDKHWGQGYTSELIEDYTRECIKQVINEYPDLTGIGLTLGEGMGGMTSTERRDWANRAIIEGMQMANRKAKLLYRAPLSASTASTGDTDKITEVLTRETLDTLSIPSETIISFKYNWSHGHSSDKLFIVHGGKLSDTYWNPAPKNYSVLWTVRNEDFFVHRWAQPDFVRRFIKNNVSQSYMSGCIIGSECYIPAKDYFSNNAAKNQFKYAYERQWLWYSIWGRLLYDTQTDDELFAQQLNKKFGVEYGNELLETWKTASDYYHLFSSFYIGSWDAALYSEGFSSIMRGSNVDKKNKFDIITMQALGNRPVLDTSKFINIQDYVLGKDSVSEEIITPPELVDVLNKNAKRILNDLEKYRKASTNQELEIELTDLETLAYLQKFFAERINATLLLAEHILLDKNLEEEQIKQHLDVSIAYWEKITELKERYNKQVIPNIFNKNLDYQKYLETLTDERNNFQEIKEFYKHHVSTLSF</sequence>
<reference evidence="3" key="1">
    <citation type="submission" date="2016-10" db="EMBL/GenBank/DDBJ databases">
        <authorList>
            <person name="Varghese N."/>
            <person name="Submissions S."/>
        </authorList>
    </citation>
    <scope>NUCLEOTIDE SEQUENCE [LARGE SCALE GENOMIC DNA]</scope>
    <source>
        <strain evidence="3">DSM 24956</strain>
    </source>
</reference>
<dbReference type="InterPro" id="IPR029018">
    <property type="entry name" value="Hex-like_dom2"/>
</dbReference>
<dbReference type="EMBL" id="FNNJ01000001">
    <property type="protein sequence ID" value="SDW32041.1"/>
    <property type="molecule type" value="Genomic_DNA"/>
</dbReference>
<dbReference type="AlphaFoldDB" id="A0A1H2SK79"/>
<evidence type="ECO:0008006" key="4">
    <source>
        <dbReference type="Google" id="ProtNLM"/>
    </source>
</evidence>
<proteinExistence type="predicted"/>
<evidence type="ECO:0000313" key="2">
    <source>
        <dbReference type="EMBL" id="SDW32041.1"/>
    </source>
</evidence>
<evidence type="ECO:0000313" key="3">
    <source>
        <dbReference type="Proteomes" id="UP000199595"/>
    </source>
</evidence>
<name>A0A1H2SK79_9FLAO</name>
<dbReference type="Gene3D" id="3.30.379.10">
    <property type="entry name" value="Chitobiase/beta-hexosaminidase domain 2-like"/>
    <property type="match status" value="1"/>
</dbReference>
<evidence type="ECO:0000256" key="1">
    <source>
        <dbReference type="ARBA" id="ARBA00022801"/>
    </source>
</evidence>
<dbReference type="Proteomes" id="UP000199595">
    <property type="component" value="Unassembled WGS sequence"/>
</dbReference>